<dbReference type="EMBL" id="JBBIAA010000007">
    <property type="protein sequence ID" value="MEJ5945284.1"/>
    <property type="molecule type" value="Genomic_DNA"/>
</dbReference>
<name>A0ABU8RJS2_9ACTN</name>
<comment type="caution">
    <text evidence="2">The sequence shown here is derived from an EMBL/GenBank/DDBJ whole genome shotgun (WGS) entry which is preliminary data.</text>
</comment>
<feature type="compositionally biased region" description="Polar residues" evidence="1">
    <location>
        <begin position="12"/>
        <end position="22"/>
    </location>
</feature>
<protein>
    <submittedName>
        <fullName evidence="2">Uncharacterized protein</fullName>
    </submittedName>
</protein>
<gene>
    <name evidence="2" type="ORF">WDZ17_08260</name>
</gene>
<dbReference type="Proteomes" id="UP001387100">
    <property type="component" value="Unassembled WGS sequence"/>
</dbReference>
<evidence type="ECO:0000313" key="3">
    <source>
        <dbReference type="Proteomes" id="UP001387100"/>
    </source>
</evidence>
<keyword evidence="3" id="KW-1185">Reference proteome</keyword>
<feature type="region of interest" description="Disordered" evidence="1">
    <location>
        <begin position="1"/>
        <end position="74"/>
    </location>
</feature>
<sequence length="74" mass="7623">MSSARTPKATAGTASARSIQRQVSRPAKVPPAPPSAAPAKKASDRSAAKMPSVMASCWKDASRPRMALGEISAM</sequence>
<reference evidence="2 3" key="1">
    <citation type="journal article" date="2017" name="Int. J. Syst. Evol. Microbiol.">
        <title>Pseudokineococcus basanitobsidens sp. nov., isolated from volcanic rock.</title>
        <authorList>
            <person name="Lee D.W."/>
            <person name="Park M.Y."/>
            <person name="Kim J.J."/>
            <person name="Kim B.S."/>
        </authorList>
    </citation>
    <scope>NUCLEOTIDE SEQUENCE [LARGE SCALE GENOMIC DNA]</scope>
    <source>
        <strain evidence="2 3">DSM 103726</strain>
    </source>
</reference>
<accession>A0ABU8RJS2</accession>
<proteinExistence type="predicted"/>
<evidence type="ECO:0000256" key="1">
    <source>
        <dbReference type="SAM" id="MobiDB-lite"/>
    </source>
</evidence>
<evidence type="ECO:0000313" key="2">
    <source>
        <dbReference type="EMBL" id="MEJ5945284.1"/>
    </source>
</evidence>
<organism evidence="2 3">
    <name type="scientific">Pseudokineococcus basanitobsidens</name>
    <dbReference type="NCBI Taxonomy" id="1926649"/>
    <lineage>
        <taxon>Bacteria</taxon>
        <taxon>Bacillati</taxon>
        <taxon>Actinomycetota</taxon>
        <taxon>Actinomycetes</taxon>
        <taxon>Kineosporiales</taxon>
        <taxon>Kineosporiaceae</taxon>
        <taxon>Pseudokineococcus</taxon>
    </lineage>
</organism>